<dbReference type="Proteomes" id="UP000292702">
    <property type="component" value="Unassembled WGS sequence"/>
</dbReference>
<dbReference type="CDD" id="cd19071">
    <property type="entry name" value="AKR_AKR1-5-like"/>
    <property type="match status" value="1"/>
</dbReference>
<proteinExistence type="predicted"/>
<dbReference type="Pfam" id="PF00248">
    <property type="entry name" value="Aldo_ket_red"/>
    <property type="match status" value="1"/>
</dbReference>
<dbReference type="InterPro" id="IPR020471">
    <property type="entry name" value="AKR"/>
</dbReference>
<sequence length="309" mass="34525">MATTLSKASRSLPTHVTLPSGDKMPVIALGVYLSKPGEVGAAVKTALKTGYRHIDGAWAYGNEEEVGKAIKESGVPREDIFITSKLWNYFHAPEDVEEALDDSLKRLGTSYVDLYLIHWPLAFHKEAKTELNKELTANAYPTWKKLEEMLDKGKVRNIGLSNFTIKGMEKLLANPLKYKPAVDQVELNYQNPQPEVLKWAKEHDIIIQAWAPLGGADNAKANLELPVVKEIAQEMGIEPAQVLISWHIQRGTVVLPKSVSPARVVSNYQVTALPDHLFKKLEAAACSHPPEKWRPPFDLGFDVWGEWPF</sequence>
<feature type="site" description="Lowers pKa of active site Tyr" evidence="4">
    <location>
        <position position="85"/>
    </location>
</feature>
<dbReference type="STRING" id="92696.A0A4V2MWM6"/>
<keyword evidence="1" id="KW-0560">Oxidoreductase</keyword>
<dbReference type="FunFam" id="3.20.20.100:FF:000002">
    <property type="entry name" value="2,5-diketo-D-gluconic acid reductase A"/>
    <property type="match status" value="1"/>
</dbReference>
<dbReference type="PRINTS" id="PR00069">
    <property type="entry name" value="ALDKETRDTASE"/>
</dbReference>
<gene>
    <name evidence="6" type="ORF">EIP91_000811</name>
</gene>
<dbReference type="InterPro" id="IPR023210">
    <property type="entry name" value="NADP_OxRdtase_dom"/>
</dbReference>
<dbReference type="SUPFAM" id="SSF51430">
    <property type="entry name" value="NAD(P)-linked oxidoreductase"/>
    <property type="match status" value="1"/>
</dbReference>
<comment type="caution">
    <text evidence="6">The sequence shown here is derived from an EMBL/GenBank/DDBJ whole genome shotgun (WGS) entry which is preliminary data.</text>
</comment>
<evidence type="ECO:0000256" key="3">
    <source>
        <dbReference type="PIRSR" id="PIRSR000097-2"/>
    </source>
</evidence>
<evidence type="ECO:0000256" key="1">
    <source>
        <dbReference type="ARBA" id="ARBA00023002"/>
    </source>
</evidence>
<dbReference type="PROSITE" id="PS00798">
    <property type="entry name" value="ALDOKETO_REDUCTASE_1"/>
    <property type="match status" value="1"/>
</dbReference>
<dbReference type="OrthoDB" id="416253at2759"/>
<dbReference type="PROSITE" id="PS00062">
    <property type="entry name" value="ALDOKETO_REDUCTASE_2"/>
    <property type="match status" value="1"/>
</dbReference>
<reference evidence="6 7" key="1">
    <citation type="submission" date="2018-11" db="EMBL/GenBank/DDBJ databases">
        <title>Genome assembly of Steccherinum ochraceum LE-BIN_3174, the white-rot fungus of the Steccherinaceae family (The Residual Polyporoid clade, Polyporales, Basidiomycota).</title>
        <authorList>
            <person name="Fedorova T.V."/>
            <person name="Glazunova O.A."/>
            <person name="Landesman E.O."/>
            <person name="Moiseenko K.V."/>
            <person name="Psurtseva N.V."/>
            <person name="Savinova O.S."/>
            <person name="Shakhova N.V."/>
            <person name="Tyazhelova T.V."/>
            <person name="Vasina D.V."/>
        </authorList>
    </citation>
    <scope>NUCLEOTIDE SEQUENCE [LARGE SCALE GENOMIC DNA]</scope>
    <source>
        <strain evidence="6 7">LE-BIN_3174</strain>
    </source>
</reference>
<dbReference type="PIRSF" id="PIRSF000097">
    <property type="entry name" value="AKR"/>
    <property type="match status" value="1"/>
</dbReference>
<protein>
    <recommendedName>
        <fullName evidence="5">NADP-dependent oxidoreductase domain-containing protein</fullName>
    </recommendedName>
</protein>
<feature type="active site" description="Proton donor" evidence="2">
    <location>
        <position position="60"/>
    </location>
</feature>
<evidence type="ECO:0000313" key="6">
    <source>
        <dbReference type="EMBL" id="TCD66857.1"/>
    </source>
</evidence>
<evidence type="ECO:0000259" key="5">
    <source>
        <dbReference type="Pfam" id="PF00248"/>
    </source>
</evidence>
<accession>A0A4V2MWM6</accession>
<name>A0A4V2MWM6_9APHY</name>
<dbReference type="AlphaFoldDB" id="A0A4V2MWM6"/>
<dbReference type="GO" id="GO:0016616">
    <property type="term" value="F:oxidoreductase activity, acting on the CH-OH group of donors, NAD or NADP as acceptor"/>
    <property type="evidence" value="ECO:0007669"/>
    <property type="project" value="UniProtKB-ARBA"/>
</dbReference>
<evidence type="ECO:0000313" key="7">
    <source>
        <dbReference type="Proteomes" id="UP000292702"/>
    </source>
</evidence>
<dbReference type="InterPro" id="IPR018170">
    <property type="entry name" value="Aldo/ket_reductase_CS"/>
</dbReference>
<feature type="binding site" evidence="3">
    <location>
        <position position="118"/>
    </location>
    <ligand>
        <name>substrate</name>
    </ligand>
</feature>
<keyword evidence="7" id="KW-1185">Reference proteome</keyword>
<feature type="domain" description="NADP-dependent oxidoreductase" evidence="5">
    <location>
        <begin position="38"/>
        <end position="283"/>
    </location>
</feature>
<dbReference type="InterPro" id="IPR036812">
    <property type="entry name" value="NAD(P)_OxRdtase_dom_sf"/>
</dbReference>
<evidence type="ECO:0000256" key="2">
    <source>
        <dbReference type="PIRSR" id="PIRSR000097-1"/>
    </source>
</evidence>
<dbReference type="Gene3D" id="3.20.20.100">
    <property type="entry name" value="NADP-dependent oxidoreductase domain"/>
    <property type="match status" value="1"/>
</dbReference>
<dbReference type="EMBL" id="RWJN01000119">
    <property type="protein sequence ID" value="TCD66857.1"/>
    <property type="molecule type" value="Genomic_DNA"/>
</dbReference>
<organism evidence="6 7">
    <name type="scientific">Steccherinum ochraceum</name>
    <dbReference type="NCBI Taxonomy" id="92696"/>
    <lineage>
        <taxon>Eukaryota</taxon>
        <taxon>Fungi</taxon>
        <taxon>Dikarya</taxon>
        <taxon>Basidiomycota</taxon>
        <taxon>Agaricomycotina</taxon>
        <taxon>Agaricomycetes</taxon>
        <taxon>Polyporales</taxon>
        <taxon>Steccherinaceae</taxon>
        <taxon>Steccherinum</taxon>
    </lineage>
</organism>
<evidence type="ECO:0000256" key="4">
    <source>
        <dbReference type="PIRSR" id="PIRSR000097-3"/>
    </source>
</evidence>
<dbReference type="PANTHER" id="PTHR11732">
    <property type="entry name" value="ALDO/KETO REDUCTASE"/>
    <property type="match status" value="1"/>
</dbReference>